<keyword evidence="2" id="KW-1185">Reference proteome</keyword>
<dbReference type="EMBL" id="KV878904">
    <property type="protein sequence ID" value="OJJ81897.1"/>
    <property type="molecule type" value="Genomic_DNA"/>
</dbReference>
<sequence length="57" mass="6882">MLEDRHWMRDFMLKKTNLMAENYTIATSFSRQRGRYPLLRDECGPVYLDRSPLFTPI</sequence>
<gene>
    <name evidence="1" type="ORF">ASPGLDRAFT_37708</name>
</gene>
<dbReference type="GeneID" id="34461122"/>
<accession>A0A1L9VD76</accession>
<protein>
    <submittedName>
        <fullName evidence="1">Uncharacterized protein</fullName>
    </submittedName>
</protein>
<proteinExistence type="predicted"/>
<organism evidence="1 2">
    <name type="scientific">Aspergillus glaucus CBS 516.65</name>
    <dbReference type="NCBI Taxonomy" id="1160497"/>
    <lineage>
        <taxon>Eukaryota</taxon>
        <taxon>Fungi</taxon>
        <taxon>Dikarya</taxon>
        <taxon>Ascomycota</taxon>
        <taxon>Pezizomycotina</taxon>
        <taxon>Eurotiomycetes</taxon>
        <taxon>Eurotiomycetidae</taxon>
        <taxon>Eurotiales</taxon>
        <taxon>Aspergillaceae</taxon>
        <taxon>Aspergillus</taxon>
        <taxon>Aspergillus subgen. Aspergillus</taxon>
    </lineage>
</organism>
<dbReference type="OrthoDB" id="7042322at2759"/>
<evidence type="ECO:0000313" key="1">
    <source>
        <dbReference type="EMBL" id="OJJ81897.1"/>
    </source>
</evidence>
<dbReference type="AlphaFoldDB" id="A0A1L9VD76"/>
<dbReference type="VEuPathDB" id="FungiDB:ASPGLDRAFT_37708"/>
<reference evidence="2" key="1">
    <citation type="journal article" date="2017" name="Genome Biol.">
        <title>Comparative genomics reveals high biological diversity and specific adaptations in the industrially and medically important fungal genus Aspergillus.</title>
        <authorList>
            <person name="de Vries R.P."/>
            <person name="Riley R."/>
            <person name="Wiebenga A."/>
            <person name="Aguilar-Osorio G."/>
            <person name="Amillis S."/>
            <person name="Uchima C.A."/>
            <person name="Anderluh G."/>
            <person name="Asadollahi M."/>
            <person name="Askin M."/>
            <person name="Barry K."/>
            <person name="Battaglia E."/>
            <person name="Bayram O."/>
            <person name="Benocci T."/>
            <person name="Braus-Stromeyer S.A."/>
            <person name="Caldana C."/>
            <person name="Canovas D."/>
            <person name="Cerqueira G.C."/>
            <person name="Chen F."/>
            <person name="Chen W."/>
            <person name="Choi C."/>
            <person name="Clum A."/>
            <person name="Dos Santos R.A."/>
            <person name="Damasio A.R."/>
            <person name="Diallinas G."/>
            <person name="Emri T."/>
            <person name="Fekete E."/>
            <person name="Flipphi M."/>
            <person name="Freyberg S."/>
            <person name="Gallo A."/>
            <person name="Gournas C."/>
            <person name="Habgood R."/>
            <person name="Hainaut M."/>
            <person name="Harispe M.L."/>
            <person name="Henrissat B."/>
            <person name="Hilden K.S."/>
            <person name="Hope R."/>
            <person name="Hossain A."/>
            <person name="Karabika E."/>
            <person name="Karaffa L."/>
            <person name="Karanyi Z."/>
            <person name="Krasevec N."/>
            <person name="Kuo A."/>
            <person name="Kusch H."/>
            <person name="LaButti K."/>
            <person name="Lagendijk E.L."/>
            <person name="Lapidus A."/>
            <person name="Levasseur A."/>
            <person name="Lindquist E."/>
            <person name="Lipzen A."/>
            <person name="Logrieco A.F."/>
            <person name="MacCabe A."/>
            <person name="Maekelae M.R."/>
            <person name="Malavazi I."/>
            <person name="Melin P."/>
            <person name="Meyer V."/>
            <person name="Mielnichuk N."/>
            <person name="Miskei M."/>
            <person name="Molnar A.P."/>
            <person name="Mule G."/>
            <person name="Ngan C.Y."/>
            <person name="Orejas M."/>
            <person name="Orosz E."/>
            <person name="Ouedraogo J.P."/>
            <person name="Overkamp K.M."/>
            <person name="Park H.-S."/>
            <person name="Perrone G."/>
            <person name="Piumi F."/>
            <person name="Punt P.J."/>
            <person name="Ram A.F."/>
            <person name="Ramon A."/>
            <person name="Rauscher S."/>
            <person name="Record E."/>
            <person name="Riano-Pachon D.M."/>
            <person name="Robert V."/>
            <person name="Roehrig J."/>
            <person name="Ruller R."/>
            <person name="Salamov A."/>
            <person name="Salih N.S."/>
            <person name="Samson R.A."/>
            <person name="Sandor E."/>
            <person name="Sanguinetti M."/>
            <person name="Schuetze T."/>
            <person name="Sepcic K."/>
            <person name="Shelest E."/>
            <person name="Sherlock G."/>
            <person name="Sophianopoulou V."/>
            <person name="Squina F.M."/>
            <person name="Sun H."/>
            <person name="Susca A."/>
            <person name="Todd R.B."/>
            <person name="Tsang A."/>
            <person name="Unkles S.E."/>
            <person name="van de Wiele N."/>
            <person name="van Rossen-Uffink D."/>
            <person name="Oliveira J.V."/>
            <person name="Vesth T.C."/>
            <person name="Visser J."/>
            <person name="Yu J.-H."/>
            <person name="Zhou M."/>
            <person name="Andersen M.R."/>
            <person name="Archer D.B."/>
            <person name="Baker S.E."/>
            <person name="Benoit I."/>
            <person name="Brakhage A.A."/>
            <person name="Braus G.H."/>
            <person name="Fischer R."/>
            <person name="Frisvad J.C."/>
            <person name="Goldman G.H."/>
            <person name="Houbraken J."/>
            <person name="Oakley B."/>
            <person name="Pocsi I."/>
            <person name="Scazzocchio C."/>
            <person name="Seiboth B."/>
            <person name="vanKuyk P.A."/>
            <person name="Wortman J."/>
            <person name="Dyer P.S."/>
            <person name="Grigoriev I.V."/>
        </authorList>
    </citation>
    <scope>NUCLEOTIDE SEQUENCE [LARGE SCALE GENOMIC DNA]</scope>
    <source>
        <strain evidence="2">CBS 516.65</strain>
    </source>
</reference>
<dbReference type="Proteomes" id="UP000184300">
    <property type="component" value="Unassembled WGS sequence"/>
</dbReference>
<evidence type="ECO:0000313" key="2">
    <source>
        <dbReference type="Proteomes" id="UP000184300"/>
    </source>
</evidence>
<dbReference type="RefSeq" id="XP_022398595.1">
    <property type="nucleotide sequence ID" value="XM_022544861.1"/>
</dbReference>
<name>A0A1L9VD76_ASPGL</name>